<comment type="subcellular location">
    <subcellularLocation>
        <location evidence="1">Secreted</location>
    </subcellularLocation>
</comment>
<sequence length="1468" mass="151953">MWVNDRNKIMMSTIENKYPTILHNIITLMSLVFMLILSGFAYAAPASIELFAGGGNTSAMGPTSNAQTVTFEANLNNPSDNIATPYSPNTTATYQISSVYSNSTYTRGGTRNQPSFVFGAQLSTDHTSDSTAYLDKSTVYKNLGAIGGPQNSNFSATLANAPSSCINGSTCSSTNGGIDTNANYGLSFFAAPNGLSGQPTNGRYKVGTITINFNRPITNPVLQVAGLGAKVDNLGFSAEFDLVSNTSLNNSVIMSRLSGSQELSVTQTQITNNASTISATTGSGGASGSVYLQGRRISSLTFDVYIRGDGRGTTWNPNRGGDQFHFAVSSLEADNDISITKTQRPDNSGTFDGTQLSVTQGSLVQYQLTLANGTANPVNSAQYSDIVPNAITGLSVVRTTPSTGASCTPTLNGNTVSGTFNGPAGATCNIILQGTASTVGLVSNTATLLENATDSNLNNNSSTVNTNIVTAPSPMPQDAAIKEARFEIVPDLPTIYRGGTGQQLITITNKGPDAATGTIATVIPAPQSGVTVTSVNVVGGSACTLASGQWTCNVGGVANNLNFQLNVSYSTTSTTSLGTAQQVSIKVNSNEFNPGSGAGETLYKVWGSNEKNEIRPNGAFWVGNLGSGAIPAGSYYDEPSVEDPNNILGAWPAAQSSPTGTYLTQSVSGANNNVYGTSSSTASPMIQQLITTMSTSKYLTVSLPITSEFGDNRRAWEFKTGIFLPKTQNVSVCVGNSSLGVDDGAYIMEGNQVLISKSKYQPNGLLSTSFSLSAGYHQLTYRIINRNGTYSIGELNPGGYGAIGLSIDGSSCNTVNYDSATTAAIPASINIIDAAALVITKTNYTDSVNAIGQTTYTLTVENQGPSDVTGAILKDPVATNMTKGMPVCSTIDGNQCTAATTPTVNQLEAGYALPVLASGQKYILSVPVTLNALTASSVTNTASVKSPTNVTALGTACVSDTSSNITRSFDAASQTCTTSDTDKIQPRVQIAKTSIGNVGTFNFNVTNASTSSDSVTTATAGTAVTSNVIHHVETITNSLVINELSTTGFTLSSASCIDNNASISGNTTNPIGSLSNSTLTIDPTYLKPGANFVCSFTNSLKQITVSGRVFNDNSGTTSVNSNAYNGVQDAGETGIAGSKVQLKDSAGAVIAEVVTDATGDYTFNVSPEKLTPAFTIVATNAAGYTSVSGTSGSGGSYDLSADSISLNKTSNFNYPNNNFGDAKLALVITPNNQQTTIAGGVVDYPHKISSLAVITMNSINSIAAQSPANSADQPWQSVIYLDSNCNGKVDVGETVLTGTSTLNPVQSICVVHRVNVPINASAGAQQVVSLQANGTATSGNTPVTSNTVTDTTLVGSAGLDMKKGVRVVSSCPSTVNDTNAFVTANKARNGNFLEYEITYRNNSTKNLVDVMVKDSVPTGMVFQSQTCNTTPTGITCTPTQSGNSLRWSMAGKLPPATSGTVRYCVSIP</sequence>
<keyword evidence="4" id="KW-0472">Membrane</keyword>
<evidence type="ECO:0000256" key="1">
    <source>
        <dbReference type="ARBA" id="ARBA00004613"/>
    </source>
</evidence>
<evidence type="ECO:0000313" key="8">
    <source>
        <dbReference type="EMBL" id="ATR79337.1"/>
    </source>
</evidence>
<dbReference type="SUPFAM" id="SSF117074">
    <property type="entry name" value="Hypothetical protein PA1324"/>
    <property type="match status" value="1"/>
</dbReference>
<feature type="domain" description="SpaA-like prealbumin fold" evidence="7">
    <location>
        <begin position="988"/>
        <end position="1099"/>
    </location>
</feature>
<dbReference type="Proteomes" id="UP000229340">
    <property type="component" value="Chromosome"/>
</dbReference>
<dbReference type="EMBL" id="CP024443">
    <property type="protein sequence ID" value="ATR79337.1"/>
    <property type="molecule type" value="Genomic_DNA"/>
</dbReference>
<dbReference type="GO" id="GO:0005576">
    <property type="term" value="C:extracellular region"/>
    <property type="evidence" value="ECO:0007669"/>
    <property type="project" value="UniProtKB-SubCell"/>
</dbReference>
<proteinExistence type="predicted"/>
<evidence type="ECO:0000256" key="3">
    <source>
        <dbReference type="ARBA" id="ARBA00022729"/>
    </source>
</evidence>
<reference evidence="9" key="1">
    <citation type="submission" date="2017-11" db="EMBL/GenBank/DDBJ databases">
        <title>Complete genome sequence of Moraxella osloensis NP7 isolated from human skin.</title>
        <authorList>
            <person name="Lee K."/>
            <person name="Lim J.Y."/>
            <person name="Hwang I."/>
        </authorList>
    </citation>
    <scope>NUCLEOTIDE SEQUENCE [LARGE SCALE GENOMIC DNA]</scope>
    <source>
        <strain evidence="9">NP7</strain>
    </source>
</reference>
<dbReference type="InterPro" id="IPR047589">
    <property type="entry name" value="DUF11_rpt"/>
</dbReference>
<evidence type="ECO:0000259" key="5">
    <source>
        <dbReference type="Pfam" id="PF01345"/>
    </source>
</evidence>
<feature type="domain" description="SD-repeat containing protein B" evidence="6">
    <location>
        <begin position="1124"/>
        <end position="1206"/>
    </location>
</feature>
<dbReference type="Pfam" id="PF01345">
    <property type="entry name" value="DUF11"/>
    <property type="match status" value="2"/>
</dbReference>
<name>A0A2D2LWC8_FAUOS</name>
<feature type="transmembrane region" description="Helical" evidence="4">
    <location>
        <begin position="21"/>
        <end position="43"/>
    </location>
</feature>
<keyword evidence="3" id="KW-0732">Signal</keyword>
<keyword evidence="4" id="KW-0812">Transmembrane</keyword>
<dbReference type="Gene3D" id="2.60.40.10">
    <property type="entry name" value="Immunoglobulins"/>
    <property type="match status" value="1"/>
</dbReference>
<evidence type="ECO:0000259" key="7">
    <source>
        <dbReference type="Pfam" id="PF24514"/>
    </source>
</evidence>
<dbReference type="Pfam" id="PF24514">
    <property type="entry name" value="SpaA_4"/>
    <property type="match status" value="1"/>
</dbReference>
<dbReference type="Pfam" id="PF17210">
    <property type="entry name" value="SdrD_B"/>
    <property type="match status" value="1"/>
</dbReference>
<evidence type="ECO:0000259" key="6">
    <source>
        <dbReference type="Pfam" id="PF17210"/>
    </source>
</evidence>
<dbReference type="InterPro" id="IPR055371">
    <property type="entry name" value="SpaA_PFL_dom_4"/>
</dbReference>
<dbReference type="InterPro" id="IPR033764">
    <property type="entry name" value="Sdr_B"/>
</dbReference>
<gene>
    <name evidence="8" type="ORF">NP7_08810</name>
</gene>
<evidence type="ECO:0000256" key="2">
    <source>
        <dbReference type="ARBA" id="ARBA00022525"/>
    </source>
</evidence>
<protein>
    <recommendedName>
        <fullName evidence="10">DUF11 domain-containing protein</fullName>
    </recommendedName>
</protein>
<dbReference type="NCBIfam" id="TIGR01451">
    <property type="entry name" value="B_ant_repeat"/>
    <property type="match status" value="2"/>
</dbReference>
<evidence type="ECO:0000313" key="9">
    <source>
        <dbReference type="Proteomes" id="UP000229340"/>
    </source>
</evidence>
<feature type="domain" description="DUF11" evidence="5">
    <location>
        <begin position="355"/>
        <end position="465"/>
    </location>
</feature>
<organism evidence="8 9">
    <name type="scientific">Faucicola osloensis</name>
    <name type="common">Moraxella osloensis</name>
    <dbReference type="NCBI Taxonomy" id="34062"/>
    <lineage>
        <taxon>Bacteria</taxon>
        <taxon>Pseudomonadati</taxon>
        <taxon>Pseudomonadota</taxon>
        <taxon>Gammaproteobacteria</taxon>
        <taxon>Moraxellales</taxon>
        <taxon>Moraxellaceae</taxon>
        <taxon>Faucicola</taxon>
    </lineage>
</organism>
<dbReference type="InterPro" id="IPR013783">
    <property type="entry name" value="Ig-like_fold"/>
</dbReference>
<evidence type="ECO:0000256" key="4">
    <source>
        <dbReference type="SAM" id="Phobius"/>
    </source>
</evidence>
<accession>A0A2D2LWC8</accession>
<keyword evidence="4" id="KW-1133">Transmembrane helix</keyword>
<dbReference type="InterPro" id="IPR001434">
    <property type="entry name" value="OmcB-like_DUF11"/>
</dbReference>
<feature type="domain" description="DUF11" evidence="5">
    <location>
        <begin position="837"/>
        <end position="948"/>
    </location>
</feature>
<keyword evidence="2" id="KW-0964">Secreted</keyword>
<evidence type="ECO:0008006" key="10">
    <source>
        <dbReference type="Google" id="ProtNLM"/>
    </source>
</evidence>